<comment type="caution">
    <text evidence="2">The sequence shown here is derived from an EMBL/GenBank/DDBJ whole genome shotgun (WGS) entry which is preliminary data.</text>
</comment>
<evidence type="ECO:0000313" key="3">
    <source>
        <dbReference type="Proteomes" id="UP000576550"/>
    </source>
</evidence>
<evidence type="ECO:0000313" key="2">
    <source>
        <dbReference type="EMBL" id="HHX99342.1"/>
    </source>
</evidence>
<keyword evidence="1" id="KW-0812">Transmembrane</keyword>
<reference evidence="2 3" key="1">
    <citation type="journal article" date="2020" name="Biotechnol. Biofuels">
        <title>New insights from the biogas microbiome by comprehensive genome-resolved metagenomics of nearly 1600 species originating from multiple anaerobic digesters.</title>
        <authorList>
            <person name="Campanaro S."/>
            <person name="Treu L."/>
            <person name="Rodriguez-R L.M."/>
            <person name="Kovalovszki A."/>
            <person name="Ziels R.M."/>
            <person name="Maus I."/>
            <person name="Zhu X."/>
            <person name="Kougias P.G."/>
            <person name="Basile A."/>
            <person name="Luo G."/>
            <person name="Schluter A."/>
            <person name="Konstantinidis K.T."/>
            <person name="Angelidaki I."/>
        </authorList>
    </citation>
    <scope>NUCLEOTIDE SEQUENCE [LARGE SCALE GENOMIC DNA]</scope>
    <source>
        <strain evidence="2">AS05jafATM_89</strain>
    </source>
</reference>
<dbReference type="Proteomes" id="UP000576550">
    <property type="component" value="Unassembled WGS sequence"/>
</dbReference>
<feature type="transmembrane region" description="Helical" evidence="1">
    <location>
        <begin position="12"/>
        <end position="33"/>
    </location>
</feature>
<accession>A0A832QH75</accession>
<evidence type="ECO:0000256" key="1">
    <source>
        <dbReference type="SAM" id="Phobius"/>
    </source>
</evidence>
<sequence>MTLTEASFWTRRLGVIAIIAILIVGITLSIIFWPKKIKPPEEYLIPNYACTDTKEEFLEKALLDIPSLEIDPASEALFSVNTDTGKVNTLPSIINVYKYDLKTQSSQALFEAENIAARLGFDKEKMTGDDQDVYVWRDPVNKRRLTVYKRNMNFRLETDVQQMRMVSDHYGGTLPDEATAKTRARSILSSLGKLDDTMQNTSEDSIGITYIRINSDGTYRKAASLSQADLIRVNFRREKSMITISSNLVGAEEMVKEMIKAVGKEPTKVATTINDKKVDIYTFDALVTLPRIQDTNISVYIGPENKESKLQSNLRSLYQIDFTYWPVFPDSCGTYPLITTQAALDKVMAGEGKIVYLYEKDGDFVSEYMQKNVKRFTITENVRIVYYETPEEQEFLVPVYLFSGEAEFADGMKGDFDIYYPAIDYDNIQNKRVSTPPPEEEVEKKDTFF</sequence>
<gene>
    <name evidence="2" type="ORF">GX533_01495</name>
</gene>
<proteinExistence type="predicted"/>
<keyword evidence="1" id="KW-0472">Membrane</keyword>
<dbReference type="EMBL" id="DUTP01000003">
    <property type="protein sequence ID" value="HHX99342.1"/>
    <property type="molecule type" value="Genomic_DNA"/>
</dbReference>
<dbReference type="AlphaFoldDB" id="A0A832QH75"/>
<organism evidence="2 3">
    <name type="scientific">Candidatus Dojkabacteria bacterium</name>
    <dbReference type="NCBI Taxonomy" id="2099670"/>
    <lineage>
        <taxon>Bacteria</taxon>
        <taxon>Candidatus Dojkabacteria</taxon>
    </lineage>
</organism>
<protein>
    <submittedName>
        <fullName evidence="2">Uncharacterized protein</fullName>
    </submittedName>
</protein>
<keyword evidence="1" id="KW-1133">Transmembrane helix</keyword>
<name>A0A832QH75_9BACT</name>